<evidence type="ECO:0000259" key="2">
    <source>
        <dbReference type="Pfam" id="PF20605"/>
    </source>
</evidence>
<keyword evidence="4" id="KW-1185">Reference proteome</keyword>
<gene>
    <name evidence="3" type="ORF">JKG68_30150</name>
</gene>
<dbReference type="EMBL" id="JAEQMY010000155">
    <property type="protein sequence ID" value="MBL0408152.1"/>
    <property type="molecule type" value="Genomic_DNA"/>
</dbReference>
<dbReference type="RefSeq" id="WP_202065885.1">
    <property type="nucleotide sequence ID" value="NZ_JAEQMY010000155.1"/>
</dbReference>
<evidence type="ECO:0000313" key="3">
    <source>
        <dbReference type="EMBL" id="MBL0408152.1"/>
    </source>
</evidence>
<sequence length="101" mass="10974">MTKRPSLVAGLHLNQMPTPEPAAPTPAPEPAAAVKPPSRKATPDIVHTSVYLPKQAHRKLKEIAFHTDKKVHDLIMEGIDEVLKRYGHPTSGEMKASAKAP</sequence>
<reference evidence="3" key="1">
    <citation type="submission" date="2021-01" db="EMBL/GenBank/DDBJ databases">
        <title>Microvirga sp.</title>
        <authorList>
            <person name="Kim M.K."/>
        </authorList>
    </citation>
    <scope>NUCLEOTIDE SEQUENCE</scope>
    <source>
        <strain evidence="3">5420S-16</strain>
    </source>
</reference>
<dbReference type="SUPFAM" id="SSF47598">
    <property type="entry name" value="Ribbon-helix-helix"/>
    <property type="match status" value="1"/>
</dbReference>
<proteinExistence type="predicted"/>
<dbReference type="InterPro" id="IPR010985">
    <property type="entry name" value="Ribbon_hlx_hlx"/>
</dbReference>
<protein>
    <recommendedName>
        <fullName evidence="2">Antitoxin-like ribbon-helix-helix domain-containing protein</fullName>
    </recommendedName>
</protein>
<organism evidence="3 4">
    <name type="scientific">Microvirga aerilata</name>
    <dbReference type="NCBI Taxonomy" id="670292"/>
    <lineage>
        <taxon>Bacteria</taxon>
        <taxon>Pseudomonadati</taxon>
        <taxon>Pseudomonadota</taxon>
        <taxon>Alphaproteobacteria</taxon>
        <taxon>Hyphomicrobiales</taxon>
        <taxon>Methylobacteriaceae</taxon>
        <taxon>Microvirga</taxon>
    </lineage>
</organism>
<dbReference type="Pfam" id="PF20605">
    <property type="entry name" value="Antitox_RHH"/>
    <property type="match status" value="1"/>
</dbReference>
<comment type="caution">
    <text evidence="3">The sequence shown here is derived from an EMBL/GenBank/DDBJ whole genome shotgun (WGS) entry which is preliminary data.</text>
</comment>
<dbReference type="AlphaFoldDB" id="A0A937D3U4"/>
<dbReference type="GO" id="GO:0006355">
    <property type="term" value="P:regulation of DNA-templated transcription"/>
    <property type="evidence" value="ECO:0007669"/>
    <property type="project" value="InterPro"/>
</dbReference>
<dbReference type="InterPro" id="IPR046765">
    <property type="entry name" value="Antitox_RHH"/>
</dbReference>
<evidence type="ECO:0000256" key="1">
    <source>
        <dbReference type="SAM" id="MobiDB-lite"/>
    </source>
</evidence>
<accession>A0A937D3U4</accession>
<feature type="region of interest" description="Disordered" evidence="1">
    <location>
        <begin position="1"/>
        <end position="44"/>
    </location>
</feature>
<feature type="domain" description="Antitoxin-like ribbon-helix-helix" evidence="2">
    <location>
        <begin position="49"/>
        <end position="90"/>
    </location>
</feature>
<dbReference type="Proteomes" id="UP000605848">
    <property type="component" value="Unassembled WGS sequence"/>
</dbReference>
<name>A0A937D3U4_9HYPH</name>
<evidence type="ECO:0000313" key="4">
    <source>
        <dbReference type="Proteomes" id="UP000605848"/>
    </source>
</evidence>
<feature type="compositionally biased region" description="Pro residues" evidence="1">
    <location>
        <begin position="18"/>
        <end position="29"/>
    </location>
</feature>